<dbReference type="InterPro" id="IPR036513">
    <property type="entry name" value="STAS_dom_sf"/>
</dbReference>
<sequence>MSNRGWIVDSSQKIELAPVLDLAYADKLKELLLTALAAGNDIWLDAGKVDRITTPCLQLFVAVARELSENGGSFKITQASEAVVTALKDIGLEEIYQKWSEEE</sequence>
<dbReference type="SUPFAM" id="SSF52091">
    <property type="entry name" value="SpoIIaa-like"/>
    <property type="match status" value="1"/>
</dbReference>
<proteinExistence type="predicted"/>
<dbReference type="Proteomes" id="UP000319148">
    <property type="component" value="Unassembled WGS sequence"/>
</dbReference>
<evidence type="ECO:0000313" key="2">
    <source>
        <dbReference type="EMBL" id="TPD57906.1"/>
    </source>
</evidence>
<dbReference type="InterPro" id="IPR058548">
    <property type="entry name" value="MlaB-like_STAS"/>
</dbReference>
<keyword evidence="3" id="KW-1185">Reference proteome</keyword>
<protein>
    <submittedName>
        <fullName evidence="2">STAS domain-containing protein</fullName>
    </submittedName>
</protein>
<feature type="domain" description="STAS" evidence="1">
    <location>
        <begin position="20"/>
        <end position="103"/>
    </location>
</feature>
<reference evidence="3" key="1">
    <citation type="submission" date="2019-06" db="EMBL/GenBank/DDBJ databases">
        <title>The complete genome of Emcibacter congregatus ZYLT.</title>
        <authorList>
            <person name="Zhao Z."/>
        </authorList>
    </citation>
    <scope>NUCLEOTIDE SEQUENCE [LARGE SCALE GENOMIC DNA]</scope>
    <source>
        <strain evidence="3">MCCC 1A06723</strain>
    </source>
</reference>
<name>A0A501PD71_9PROT</name>
<comment type="caution">
    <text evidence="2">The sequence shown here is derived from an EMBL/GenBank/DDBJ whole genome shotgun (WGS) entry which is preliminary data.</text>
</comment>
<evidence type="ECO:0000259" key="1">
    <source>
        <dbReference type="PROSITE" id="PS50801"/>
    </source>
</evidence>
<evidence type="ECO:0000313" key="3">
    <source>
        <dbReference type="Proteomes" id="UP000319148"/>
    </source>
</evidence>
<accession>A0A501PD71</accession>
<dbReference type="Pfam" id="PF13466">
    <property type="entry name" value="STAS_2"/>
    <property type="match status" value="1"/>
</dbReference>
<dbReference type="PROSITE" id="PS50801">
    <property type="entry name" value="STAS"/>
    <property type="match status" value="1"/>
</dbReference>
<gene>
    <name evidence="2" type="ORF">FIV46_17575</name>
</gene>
<dbReference type="Gene3D" id="3.30.750.24">
    <property type="entry name" value="STAS domain"/>
    <property type="match status" value="1"/>
</dbReference>
<dbReference type="AlphaFoldDB" id="A0A501PD71"/>
<dbReference type="OrthoDB" id="7280289at2"/>
<dbReference type="EMBL" id="VFIY01000018">
    <property type="protein sequence ID" value="TPD57906.1"/>
    <property type="molecule type" value="Genomic_DNA"/>
</dbReference>
<dbReference type="InterPro" id="IPR002645">
    <property type="entry name" value="STAS_dom"/>
</dbReference>
<dbReference type="CDD" id="cd07043">
    <property type="entry name" value="STAS_anti-anti-sigma_factors"/>
    <property type="match status" value="1"/>
</dbReference>
<organism evidence="2 3">
    <name type="scientific">Emcibacter nanhaiensis</name>
    <dbReference type="NCBI Taxonomy" id="1505037"/>
    <lineage>
        <taxon>Bacteria</taxon>
        <taxon>Pseudomonadati</taxon>
        <taxon>Pseudomonadota</taxon>
        <taxon>Alphaproteobacteria</taxon>
        <taxon>Emcibacterales</taxon>
        <taxon>Emcibacteraceae</taxon>
        <taxon>Emcibacter</taxon>
    </lineage>
</organism>